<dbReference type="SMART" id="SM00343">
    <property type="entry name" value="ZnF_C2HC"/>
    <property type="match status" value="1"/>
</dbReference>
<dbReference type="InterPro" id="IPR001878">
    <property type="entry name" value="Znf_CCHC"/>
</dbReference>
<dbReference type="GO" id="GO:0003676">
    <property type="term" value="F:nucleic acid binding"/>
    <property type="evidence" value="ECO:0007669"/>
    <property type="project" value="InterPro"/>
</dbReference>
<dbReference type="Gene3D" id="4.10.60.10">
    <property type="entry name" value="Zinc finger, CCHC-type"/>
    <property type="match status" value="1"/>
</dbReference>
<dbReference type="SUPFAM" id="SSF57756">
    <property type="entry name" value="Retrovirus zinc finger-like domains"/>
    <property type="match status" value="1"/>
</dbReference>
<evidence type="ECO:0000256" key="1">
    <source>
        <dbReference type="PROSITE-ProRule" id="PRU00047"/>
    </source>
</evidence>
<dbReference type="EMBL" id="BKCJ010002643">
    <property type="protein sequence ID" value="GEU49962.1"/>
    <property type="molecule type" value="Genomic_DNA"/>
</dbReference>
<dbReference type="GO" id="GO:0008270">
    <property type="term" value="F:zinc ion binding"/>
    <property type="evidence" value="ECO:0007669"/>
    <property type="project" value="UniProtKB-KW"/>
</dbReference>
<protein>
    <recommendedName>
        <fullName evidence="3">CCHC-type domain-containing protein</fullName>
    </recommendedName>
</protein>
<accession>A0A6L2KMY2</accession>
<reference evidence="4" key="1">
    <citation type="journal article" date="2019" name="Sci. Rep.">
        <title>Draft genome of Tanacetum cinerariifolium, the natural source of mosquito coil.</title>
        <authorList>
            <person name="Yamashiro T."/>
            <person name="Shiraishi A."/>
            <person name="Satake H."/>
            <person name="Nakayama K."/>
        </authorList>
    </citation>
    <scope>NUCLEOTIDE SEQUENCE</scope>
</reference>
<feature type="compositionally biased region" description="Polar residues" evidence="2">
    <location>
        <begin position="951"/>
        <end position="963"/>
    </location>
</feature>
<keyword evidence="1" id="KW-0862">Zinc</keyword>
<name>A0A6L2KMY2_TANCI</name>
<dbReference type="AlphaFoldDB" id="A0A6L2KMY2"/>
<feature type="region of interest" description="Disordered" evidence="2">
    <location>
        <begin position="947"/>
        <end position="995"/>
    </location>
</feature>
<keyword evidence="1" id="KW-0479">Metal-binding</keyword>
<keyword evidence="1" id="KW-0863">Zinc-finger</keyword>
<evidence type="ECO:0000313" key="4">
    <source>
        <dbReference type="EMBL" id="GEU49962.1"/>
    </source>
</evidence>
<evidence type="ECO:0000256" key="2">
    <source>
        <dbReference type="SAM" id="MobiDB-lite"/>
    </source>
</evidence>
<gene>
    <name evidence="4" type="ORF">Tci_021940</name>
</gene>
<dbReference type="PROSITE" id="PS50158">
    <property type="entry name" value="ZF_CCHC"/>
    <property type="match status" value="1"/>
</dbReference>
<dbReference type="Pfam" id="PF00098">
    <property type="entry name" value="zf-CCHC"/>
    <property type="match status" value="1"/>
</dbReference>
<sequence>MIAILEKYEHNQDFHKIVDFVEASHIRYALTVNPTVYVFHIRQFWSTARIETTDEGTKILATIDGKLRTVSESSIRINLKLNDEAGISSLPDAELFENLTLMEYNISPNQKFTFQKGQFSRQWKYLIHTIMQCLSPKSTRQYTRRARIAQSSALLPVADEPASLIGDDSEGEAYPTNSGLEADQDKANIAKTSTLPSDSTLRVTSLATDEGTQELEITNLKARVKLLEDREGGGIAQSGDDAPIKGRSLDKGEEAAERVMVPAAAEVATAIVSFPTGSGVVSTASPTIPTASPIFTTAIESTPYTRRKGKETMVESETPKKKKVQEQIDVQLARELEEEMARDAQRMNEQIARDVKIARIHVKEELQMLIDRLDRNNEVVAKYLQEYYQFATELPIERRIELISDLVKYQDHYAKILKYQTQQRKPLSRKQQKEFYMSVLKSHAGWKARHFKGMTLEEIKEKFDPVWKQFQDFIPIGSKEEAARFKRKGLRLEQESVKKLKTSKEVKETKEVPKEKVKEMMQLVPVEEVYVEALQIKHPIIDWKLWGLVKETLSIRPAISDKDMELWVKLKRLRFNSSAGEGGLTTSLQGGLAISLKGAKNHPSMLEKDMYDSWKSRMELYMMNRRHEKMILESIENGPLIWPKIEENGVTRPRKYSELSLTDTIQADCDVKEINIILQANQQPQQPEFSQLDLGLTVLEFKQSDDPIDSLNHMMSVLSAVITSCYPTTNNQLRNSTYTSGASGSNSGKQKTIICYNCKGEGHMSNQCTKPKRKRDDSWFNDKVLLVHDQANGQILHEEDLSFLVDPGIAEDVLTEDPMVLEKKVNTTPVDYVVLNQLSQDFEKRFVLQIELSTEQAFWSQNSMNSLKPSLSCTPTKVKVLKELLKAVEQHCLESKTFEVKMNQILNENERLLEQVINKDTVNIVINSSMNNASVNVHECKKSLKLERVKPSTSASGSQPSGNTKKDMIKRPPSSTQKNKVKSHPRTVKSSLKNKNCVVEPKETTNVQHSKLNANSKLICAKCNDCMFFDNHDVCVLNVINDMNAHAKSKSIKKISKRKVWKLIGNMFTKIKYTWRPTGQTFTIVGNVCPLTRITITDKVPPRKPNALETDTPILVVTLVYSRKPRKSKTNDLVSKPKIIKSISAKNKEHSKSLESTFFDVPSSSFDKCRSSKLFSGI</sequence>
<feature type="domain" description="CCHC-type" evidence="3">
    <location>
        <begin position="755"/>
        <end position="770"/>
    </location>
</feature>
<proteinExistence type="predicted"/>
<dbReference type="InterPro" id="IPR036875">
    <property type="entry name" value="Znf_CCHC_sf"/>
</dbReference>
<organism evidence="4">
    <name type="scientific">Tanacetum cinerariifolium</name>
    <name type="common">Dalmatian daisy</name>
    <name type="synonym">Chrysanthemum cinerariifolium</name>
    <dbReference type="NCBI Taxonomy" id="118510"/>
    <lineage>
        <taxon>Eukaryota</taxon>
        <taxon>Viridiplantae</taxon>
        <taxon>Streptophyta</taxon>
        <taxon>Embryophyta</taxon>
        <taxon>Tracheophyta</taxon>
        <taxon>Spermatophyta</taxon>
        <taxon>Magnoliopsida</taxon>
        <taxon>eudicotyledons</taxon>
        <taxon>Gunneridae</taxon>
        <taxon>Pentapetalae</taxon>
        <taxon>asterids</taxon>
        <taxon>campanulids</taxon>
        <taxon>Asterales</taxon>
        <taxon>Asteraceae</taxon>
        <taxon>Asteroideae</taxon>
        <taxon>Anthemideae</taxon>
        <taxon>Anthemidinae</taxon>
        <taxon>Tanacetum</taxon>
    </lineage>
</organism>
<evidence type="ECO:0000259" key="3">
    <source>
        <dbReference type="PROSITE" id="PS50158"/>
    </source>
</evidence>
<comment type="caution">
    <text evidence="4">The sequence shown here is derived from an EMBL/GenBank/DDBJ whole genome shotgun (WGS) entry which is preliminary data.</text>
</comment>